<reference evidence="1" key="1">
    <citation type="journal article" date="2019" name="PLoS Negl. Trop. Dis.">
        <title>Revisiting the worldwide diversity of Leptospira species in the environment.</title>
        <authorList>
            <person name="Vincent A.T."/>
            <person name="Schiettekatte O."/>
            <person name="Bourhy P."/>
            <person name="Veyrier F.J."/>
            <person name="Picardeau M."/>
        </authorList>
    </citation>
    <scope>NUCLEOTIDE SEQUENCE [LARGE SCALE GENOMIC DNA]</scope>
    <source>
        <strain evidence="1">SCS5</strain>
    </source>
</reference>
<protein>
    <submittedName>
        <fullName evidence="1">Uncharacterized protein</fullName>
    </submittedName>
</protein>
<dbReference type="OrthoDB" id="9913654at2"/>
<dbReference type="Proteomes" id="UP000297855">
    <property type="component" value="Unassembled WGS sequence"/>
</dbReference>
<name>A0A4R9GMS2_9LEPT</name>
<organism evidence="1 2">
    <name type="scientific">Leptospira fluminis</name>
    <dbReference type="NCBI Taxonomy" id="2484979"/>
    <lineage>
        <taxon>Bacteria</taxon>
        <taxon>Pseudomonadati</taxon>
        <taxon>Spirochaetota</taxon>
        <taxon>Spirochaetia</taxon>
        <taxon>Leptospirales</taxon>
        <taxon>Leptospiraceae</taxon>
        <taxon>Leptospira</taxon>
    </lineage>
</organism>
<evidence type="ECO:0000313" key="1">
    <source>
        <dbReference type="EMBL" id="TGK15727.1"/>
    </source>
</evidence>
<accession>A0A4R9GMS2</accession>
<dbReference type="RefSeq" id="WP_135814267.1">
    <property type="nucleotide sequence ID" value="NZ_RQEV01000014.1"/>
</dbReference>
<sequence>MNTPDEEISQRVADKLKVVAQWDETIINKVSEWVKIGNCSVPDLTFLLENQNLKNEDAKNEG</sequence>
<comment type="caution">
    <text evidence="1">The sequence shown here is derived from an EMBL/GenBank/DDBJ whole genome shotgun (WGS) entry which is preliminary data.</text>
</comment>
<dbReference type="EMBL" id="RQEV01000014">
    <property type="protein sequence ID" value="TGK15727.1"/>
    <property type="molecule type" value="Genomic_DNA"/>
</dbReference>
<dbReference type="AlphaFoldDB" id="A0A4R9GMS2"/>
<evidence type="ECO:0000313" key="2">
    <source>
        <dbReference type="Proteomes" id="UP000297855"/>
    </source>
</evidence>
<gene>
    <name evidence="1" type="ORF">EHO61_14330</name>
</gene>
<keyword evidence="2" id="KW-1185">Reference proteome</keyword>
<proteinExistence type="predicted"/>